<feature type="active site" evidence="1">
    <location>
        <position position="127"/>
    </location>
</feature>
<comment type="caution">
    <text evidence="4">The sequence shown here is derived from an EMBL/GenBank/DDBJ whole genome shotgun (WGS) entry which is preliminary data.</text>
</comment>
<dbReference type="SUPFAM" id="SSF140931">
    <property type="entry name" value="Fic-like"/>
    <property type="match status" value="1"/>
</dbReference>
<dbReference type="Pfam" id="PF02661">
    <property type="entry name" value="Fic"/>
    <property type="match status" value="1"/>
</dbReference>
<dbReference type="PROSITE" id="PS51459">
    <property type="entry name" value="FIDO"/>
    <property type="match status" value="1"/>
</dbReference>
<dbReference type="PANTHER" id="PTHR13504">
    <property type="entry name" value="FIDO DOMAIN-CONTAINING PROTEIN DDB_G0283145"/>
    <property type="match status" value="1"/>
</dbReference>
<keyword evidence="2" id="KW-0067">ATP-binding</keyword>
<evidence type="ECO:0000256" key="2">
    <source>
        <dbReference type="PIRSR" id="PIRSR640198-2"/>
    </source>
</evidence>
<dbReference type="PANTHER" id="PTHR13504:SF38">
    <property type="entry name" value="FIDO DOMAIN-CONTAINING PROTEIN"/>
    <property type="match status" value="1"/>
</dbReference>
<accession>X8IPJ7</accession>
<proteinExistence type="predicted"/>
<evidence type="ECO:0000259" key="3">
    <source>
        <dbReference type="PROSITE" id="PS51459"/>
    </source>
</evidence>
<dbReference type="Gene3D" id="1.10.3290.10">
    <property type="entry name" value="Fido-like domain"/>
    <property type="match status" value="1"/>
</dbReference>
<gene>
    <name evidence="4" type="ORF">HMPREF0581_0825</name>
</gene>
<sequence length="205" mass="23991">MKQLFEEKAMPRNRDEDEIMGYRDVLNTIHESNEYIPVRPSYILQIHRDLLKRADFSYGGHFKKVQNYINETKHDEAVVTRFTPIAPYDTPGAVENLCNAYEQAIANEKIDSLILIPTFICDFLCIHPFNDGNGRMNRLLTLLLLYKNGYSVGKYISIEKQIEKTKDRYYDTLEESDAGWHEEEYDLDVEGSSQDLTFMLRAIQY</sequence>
<protein>
    <submittedName>
        <fullName evidence="4">Fic/DOC family protein</fullName>
    </submittedName>
</protein>
<dbReference type="InterPro" id="IPR003812">
    <property type="entry name" value="Fido"/>
</dbReference>
<feature type="binding site" evidence="2">
    <location>
        <begin position="169"/>
        <end position="170"/>
    </location>
    <ligand>
        <name>ATP</name>
        <dbReference type="ChEBI" id="CHEBI:30616"/>
    </ligand>
</feature>
<keyword evidence="2" id="KW-0547">Nucleotide-binding</keyword>
<dbReference type="EMBL" id="JALU01000028">
    <property type="protein sequence ID" value="EUC51527.1"/>
    <property type="molecule type" value="Genomic_DNA"/>
</dbReference>
<dbReference type="AlphaFoldDB" id="X8IPJ7"/>
<feature type="domain" description="Fido" evidence="3">
    <location>
        <begin position="38"/>
        <end position="191"/>
    </location>
</feature>
<evidence type="ECO:0000256" key="1">
    <source>
        <dbReference type="PIRSR" id="PIRSR640198-1"/>
    </source>
</evidence>
<dbReference type="GO" id="GO:0005524">
    <property type="term" value="F:ATP binding"/>
    <property type="evidence" value="ECO:0007669"/>
    <property type="project" value="UniProtKB-KW"/>
</dbReference>
<dbReference type="InterPro" id="IPR036597">
    <property type="entry name" value="Fido-like_dom_sf"/>
</dbReference>
<dbReference type="Proteomes" id="UP000022645">
    <property type="component" value="Unassembled WGS sequence"/>
</dbReference>
<reference evidence="4 5" key="1">
    <citation type="submission" date="2014-01" db="EMBL/GenBank/DDBJ databases">
        <authorList>
            <person name="Durkin A.S."/>
            <person name="McCorrison J."/>
            <person name="Torralba M."/>
            <person name="Gillis M."/>
            <person name="Haft D.H."/>
            <person name="Methe B."/>
            <person name="Sutton G."/>
            <person name="Nelson K.E."/>
        </authorList>
    </citation>
    <scope>NUCLEOTIDE SEQUENCE [LARGE SCALE GENOMIC DNA]</scope>
    <source>
        <strain evidence="4 5">ATCC 33093</strain>
    </source>
</reference>
<evidence type="ECO:0000313" key="4">
    <source>
        <dbReference type="EMBL" id="EUC51527.1"/>
    </source>
</evidence>
<feature type="binding site" evidence="2">
    <location>
        <begin position="131"/>
        <end position="138"/>
    </location>
    <ligand>
        <name>ATP</name>
        <dbReference type="ChEBI" id="CHEBI:30616"/>
    </ligand>
</feature>
<name>X8IPJ7_9FIRM</name>
<organism evidence="4 5">
    <name type="scientific">Mogibacterium timidum ATCC 33093</name>
    <dbReference type="NCBI Taxonomy" id="1401079"/>
    <lineage>
        <taxon>Bacteria</taxon>
        <taxon>Bacillati</taxon>
        <taxon>Bacillota</taxon>
        <taxon>Clostridia</taxon>
        <taxon>Peptostreptococcales</taxon>
        <taxon>Anaerovoracaceae</taxon>
        <taxon>Mogibacterium</taxon>
    </lineage>
</organism>
<dbReference type="PATRIC" id="fig|1401079.3.peg.1543"/>
<dbReference type="InterPro" id="IPR040198">
    <property type="entry name" value="Fido_containing"/>
</dbReference>
<evidence type="ECO:0000313" key="5">
    <source>
        <dbReference type="Proteomes" id="UP000022645"/>
    </source>
</evidence>